<dbReference type="Proteomes" id="UP000027178">
    <property type="component" value="Unassembled WGS sequence"/>
</dbReference>
<comment type="caution">
    <text evidence="1">The sequence shown here is derived from an EMBL/GenBank/DDBJ whole genome shotgun (WGS) entry which is preliminary data.</text>
</comment>
<accession>A0A066YL98</accession>
<dbReference type="AlphaFoldDB" id="A0A066YL98"/>
<dbReference type="PATRIC" id="fig|1348663.4.peg.5859"/>
<dbReference type="HOGENOM" id="CLU_3291047_0_0_11"/>
<sequence>MTLVLSVRTGTIRLAVPRGGGPLSRLLWAPGADSRTGVAG</sequence>
<organism evidence="1 2">
    <name type="scientific">Kitasatospora cheerisanensis KCTC 2395</name>
    <dbReference type="NCBI Taxonomy" id="1348663"/>
    <lineage>
        <taxon>Bacteria</taxon>
        <taxon>Bacillati</taxon>
        <taxon>Actinomycetota</taxon>
        <taxon>Actinomycetes</taxon>
        <taxon>Kitasatosporales</taxon>
        <taxon>Streptomycetaceae</taxon>
        <taxon>Kitasatospora</taxon>
    </lineage>
</organism>
<gene>
    <name evidence="1" type="ORF">KCH_60570</name>
</gene>
<protein>
    <submittedName>
        <fullName evidence="1">Uncharacterized protein</fullName>
    </submittedName>
</protein>
<keyword evidence="2" id="KW-1185">Reference proteome</keyword>
<proteinExistence type="predicted"/>
<name>A0A066YL98_9ACTN</name>
<evidence type="ECO:0000313" key="1">
    <source>
        <dbReference type="EMBL" id="KDN82223.1"/>
    </source>
</evidence>
<reference evidence="1 2" key="1">
    <citation type="submission" date="2014-05" db="EMBL/GenBank/DDBJ databases">
        <title>Draft Genome Sequence of Kitasatospora cheerisanensis KCTC 2395.</title>
        <authorList>
            <person name="Nam D.H."/>
        </authorList>
    </citation>
    <scope>NUCLEOTIDE SEQUENCE [LARGE SCALE GENOMIC DNA]</scope>
    <source>
        <strain evidence="1 2">KCTC 2395</strain>
    </source>
</reference>
<evidence type="ECO:0000313" key="2">
    <source>
        <dbReference type="Proteomes" id="UP000027178"/>
    </source>
</evidence>
<dbReference type="EMBL" id="JNBY01000116">
    <property type="protein sequence ID" value="KDN82223.1"/>
    <property type="molecule type" value="Genomic_DNA"/>
</dbReference>